<evidence type="ECO:0008006" key="4">
    <source>
        <dbReference type="Google" id="ProtNLM"/>
    </source>
</evidence>
<proteinExistence type="predicted"/>
<accession>A0A0J6Y8G0</accession>
<gene>
    <name evidence="2" type="ORF">CIRG_04657</name>
</gene>
<reference evidence="3" key="1">
    <citation type="journal article" date="2010" name="Genome Res.">
        <title>Population genomic sequencing of Coccidioides fungi reveals recent hybridization and transposon control.</title>
        <authorList>
            <person name="Neafsey D.E."/>
            <person name="Barker B.M."/>
            <person name="Sharpton T.J."/>
            <person name="Stajich J.E."/>
            <person name="Park D.J."/>
            <person name="Whiston E."/>
            <person name="Hung C.-Y."/>
            <person name="McMahan C."/>
            <person name="White J."/>
            <person name="Sykes S."/>
            <person name="Heiman D."/>
            <person name="Young S."/>
            <person name="Zeng Q."/>
            <person name="Abouelleil A."/>
            <person name="Aftuck L."/>
            <person name="Bessette D."/>
            <person name="Brown A."/>
            <person name="FitzGerald M."/>
            <person name="Lui A."/>
            <person name="Macdonald J.P."/>
            <person name="Priest M."/>
            <person name="Orbach M.J."/>
            <person name="Galgiani J.N."/>
            <person name="Kirkland T.N."/>
            <person name="Cole G.T."/>
            <person name="Birren B.W."/>
            <person name="Henn M.R."/>
            <person name="Taylor J.W."/>
            <person name="Rounsley S.D."/>
        </authorList>
    </citation>
    <scope>NUCLEOTIDE SEQUENCE [LARGE SCALE GENOMIC DNA]</scope>
    <source>
        <strain evidence="3">RMSCC 2394</strain>
    </source>
</reference>
<keyword evidence="1" id="KW-0732">Signal</keyword>
<name>A0A0J6Y8G0_COCIT</name>
<dbReference type="AlphaFoldDB" id="A0A0J6Y8G0"/>
<evidence type="ECO:0000256" key="1">
    <source>
        <dbReference type="SAM" id="SignalP"/>
    </source>
</evidence>
<dbReference type="Proteomes" id="UP000054565">
    <property type="component" value="Unassembled WGS sequence"/>
</dbReference>
<organism evidence="2 3">
    <name type="scientific">Coccidioides immitis RMSCC 2394</name>
    <dbReference type="NCBI Taxonomy" id="404692"/>
    <lineage>
        <taxon>Eukaryota</taxon>
        <taxon>Fungi</taxon>
        <taxon>Dikarya</taxon>
        <taxon>Ascomycota</taxon>
        <taxon>Pezizomycotina</taxon>
        <taxon>Eurotiomycetes</taxon>
        <taxon>Eurotiomycetidae</taxon>
        <taxon>Onygenales</taxon>
        <taxon>Onygenaceae</taxon>
        <taxon>Coccidioides</taxon>
    </lineage>
</organism>
<sequence length="102" mass="11265">MSDCMHCLLIVIIILRAEPRHPPCKAPVHPARPHLKIYSSHTPPKQCCLSDRPSRACANIDTQKSIVPLRLDGSQFAFSFAPSDQLLRTSTLHTPCTVPLGI</sequence>
<dbReference type="EMBL" id="DS028095">
    <property type="protein sequence ID" value="KMP04976.1"/>
    <property type="molecule type" value="Genomic_DNA"/>
</dbReference>
<feature type="chain" id="PRO_5005284791" description="Secreted protein" evidence="1">
    <location>
        <begin position="20"/>
        <end position="102"/>
    </location>
</feature>
<protein>
    <recommendedName>
        <fullName evidence="4">Secreted protein</fullName>
    </recommendedName>
</protein>
<feature type="signal peptide" evidence="1">
    <location>
        <begin position="1"/>
        <end position="19"/>
    </location>
</feature>
<evidence type="ECO:0000313" key="3">
    <source>
        <dbReference type="Proteomes" id="UP000054565"/>
    </source>
</evidence>
<evidence type="ECO:0000313" key="2">
    <source>
        <dbReference type="EMBL" id="KMP04976.1"/>
    </source>
</evidence>